<feature type="coiled-coil region" evidence="2">
    <location>
        <begin position="187"/>
        <end position="221"/>
    </location>
</feature>
<accession>A0ABY7D9T5</accession>
<evidence type="ECO:0000313" key="5">
    <source>
        <dbReference type="Proteomes" id="UP001164746"/>
    </source>
</evidence>
<evidence type="ECO:0000256" key="1">
    <source>
        <dbReference type="ARBA" id="ARBA00023054"/>
    </source>
</evidence>
<feature type="region of interest" description="Disordered" evidence="3">
    <location>
        <begin position="1"/>
        <end position="38"/>
    </location>
</feature>
<feature type="compositionally biased region" description="Polar residues" evidence="3">
    <location>
        <begin position="1"/>
        <end position="11"/>
    </location>
</feature>
<evidence type="ECO:0000256" key="2">
    <source>
        <dbReference type="SAM" id="Coils"/>
    </source>
</evidence>
<dbReference type="InterPro" id="IPR043450">
    <property type="entry name" value="CCDC89-like"/>
</dbReference>
<feature type="coiled-coil region" evidence="2">
    <location>
        <begin position="120"/>
        <end position="151"/>
    </location>
</feature>
<organism evidence="4 5">
    <name type="scientific">Mya arenaria</name>
    <name type="common">Soft-shell clam</name>
    <dbReference type="NCBI Taxonomy" id="6604"/>
    <lineage>
        <taxon>Eukaryota</taxon>
        <taxon>Metazoa</taxon>
        <taxon>Spiralia</taxon>
        <taxon>Lophotrochozoa</taxon>
        <taxon>Mollusca</taxon>
        <taxon>Bivalvia</taxon>
        <taxon>Autobranchia</taxon>
        <taxon>Heteroconchia</taxon>
        <taxon>Euheterodonta</taxon>
        <taxon>Imparidentia</taxon>
        <taxon>Neoheterodontei</taxon>
        <taxon>Myida</taxon>
        <taxon>Myoidea</taxon>
        <taxon>Myidae</taxon>
        <taxon>Mya</taxon>
    </lineage>
</organism>
<reference evidence="4" key="1">
    <citation type="submission" date="2022-11" db="EMBL/GenBank/DDBJ databases">
        <title>Centuries of genome instability and evolution in soft-shell clam transmissible cancer (bioRxiv).</title>
        <authorList>
            <person name="Hart S.F.M."/>
            <person name="Yonemitsu M.A."/>
            <person name="Giersch R.M."/>
            <person name="Beal B.F."/>
            <person name="Arriagada G."/>
            <person name="Davis B.W."/>
            <person name="Ostrander E.A."/>
            <person name="Goff S.P."/>
            <person name="Metzger M.J."/>
        </authorList>
    </citation>
    <scope>NUCLEOTIDE SEQUENCE</scope>
    <source>
        <strain evidence="4">MELC-2E11</strain>
        <tissue evidence="4">Siphon/mantle</tissue>
    </source>
</reference>
<dbReference type="PANTHER" id="PTHR34768:SF2">
    <property type="entry name" value="COILED-COIL DOMAIN CONTAINING 89"/>
    <property type="match status" value="1"/>
</dbReference>
<name>A0ABY7D9T5_MYAAR</name>
<proteinExistence type="predicted"/>
<evidence type="ECO:0000256" key="3">
    <source>
        <dbReference type="SAM" id="MobiDB-lite"/>
    </source>
</evidence>
<evidence type="ECO:0000313" key="4">
    <source>
        <dbReference type="EMBL" id="WAQ93851.1"/>
    </source>
</evidence>
<gene>
    <name evidence="4" type="ORF">MAR_006322</name>
</gene>
<protein>
    <submittedName>
        <fullName evidence="4">CCD89-like protein</fullName>
    </submittedName>
</protein>
<dbReference type="Proteomes" id="UP001164746">
    <property type="component" value="Chromosome 1"/>
</dbReference>
<dbReference type="PANTHER" id="PTHR34768">
    <property type="entry name" value="COILED-COIL DOMAIN-CONTAINING PROTEIN 89"/>
    <property type="match status" value="1"/>
</dbReference>
<sequence>MEYSVQLNGQMIASPRSGRSGDMAEGEKEFSSLSKLKGLSKDDKTENAMLRSRIDEQSQLIMILKNRSDETINKIQTLERINEELTSFRDSAKEQIEHERRKFNLLDGRFNDLASNHEEMIKFKDEYKRVNAELRKENDRLRDENAKLFSKALLEKDEMIHNLEGKLITAKEQCAAIDTKYRREAAAVNSNRAVRKLKDELDEAETKKTEVTKEFEAYKKHTTALLKKEKELNERLRHLCG</sequence>
<dbReference type="EMBL" id="CP111012">
    <property type="protein sequence ID" value="WAQ93851.1"/>
    <property type="molecule type" value="Genomic_DNA"/>
</dbReference>
<keyword evidence="5" id="KW-1185">Reference proteome</keyword>
<keyword evidence="1 2" id="KW-0175">Coiled coil</keyword>